<evidence type="ECO:0000256" key="6">
    <source>
        <dbReference type="SAM" id="Phobius"/>
    </source>
</evidence>
<dbReference type="Proteomes" id="UP000006008">
    <property type="component" value="Unassembled WGS sequence"/>
</dbReference>
<keyword evidence="9" id="KW-1185">Reference proteome</keyword>
<dbReference type="AlphaFoldDB" id="G5H7G1"/>
<dbReference type="InterPro" id="IPR017900">
    <property type="entry name" value="4Fe4S_Fe_S_CS"/>
</dbReference>
<dbReference type="HOGENOM" id="CLU_462964_0_0_10"/>
<dbReference type="EMBL" id="ADLD01000009">
    <property type="protein sequence ID" value="EHB92800.1"/>
    <property type="molecule type" value="Genomic_DNA"/>
</dbReference>
<dbReference type="PATRIC" id="fig|742725.3.peg.1062"/>
<keyword evidence="1" id="KW-0004">4Fe-4S</keyword>
<dbReference type="InterPro" id="IPR009051">
    <property type="entry name" value="Helical_ferredxn"/>
</dbReference>
<dbReference type="GO" id="GO:0005886">
    <property type="term" value="C:plasma membrane"/>
    <property type="evidence" value="ECO:0007669"/>
    <property type="project" value="TreeGrafter"/>
</dbReference>
<evidence type="ECO:0000313" key="8">
    <source>
        <dbReference type="EMBL" id="EHB92800.1"/>
    </source>
</evidence>
<sequence>MEHFRLFVLPFWVGAGFLLVVLLYKYISWFIGLAPAERKMFWRSLPTRATWKSVCEIGSESLLHRKIWRTNPLLGYMHTSFALGWFLLILTGWIETLVYFKGHNVPLYVDIFFSYYVHPIFERNFNFSLIKDALLLLILIGIGLALFKRIRSRAMGMRRTTKHVLGDRIALTALWFIFPARLLAESFTSGVLWKFGGIGWALGDQVHIIPPGIGGGSFLTNTTGELLANTLPNSLLIHGELPMWWFYSISLGVFFFALPFSRYMHIFTEIPLIFLRNAGIRSGVQEKSYDHFQIEACSRCGICIDPCQLQSAAGIDNVQSVYFLRDRRYGHLTDAVADNCLLCGRCVVACPVGIELGTLRLNSRAKNAVACAPDRYNYIKGLDRSEGEGKVGYFAGCMTLLSPKILRSMEQIFKASGEQVWWADKDGGVCCGRPLKLSGEIEAARRMMDYNTELFRKHGIRTLVTSCPICLKVFREDYRLDGIEVLHHSEYIQRLITAGKLKLHPGTEVFTYHDPCELGRGSGIYEAPREVIGVIGELREVAENREHALCCGSSLGNIAISDDGQRRIGQSVADMFAATGAGSVVTACPLCKKAIARSGTLPVYDLAEIVAQALPGRQAS</sequence>
<protein>
    <recommendedName>
        <fullName evidence="7">4Fe-4S ferredoxin-type domain-containing protein</fullName>
    </recommendedName>
</protein>
<dbReference type="Pfam" id="PF02754">
    <property type="entry name" value="CCG"/>
    <property type="match status" value="2"/>
</dbReference>
<evidence type="ECO:0000256" key="1">
    <source>
        <dbReference type="ARBA" id="ARBA00022485"/>
    </source>
</evidence>
<dbReference type="OrthoDB" id="9794954at2"/>
<keyword evidence="5" id="KW-0411">Iron-sulfur</keyword>
<dbReference type="PANTHER" id="PTHR43255">
    <property type="entry name" value="IRON-SULFUR-BINDING OXIDOREDUCTASE FADF-RELATED-RELATED"/>
    <property type="match status" value="1"/>
</dbReference>
<dbReference type="PROSITE" id="PS00198">
    <property type="entry name" value="4FE4S_FER_1"/>
    <property type="match status" value="1"/>
</dbReference>
<dbReference type="PROSITE" id="PS51379">
    <property type="entry name" value="4FE4S_FER_2"/>
    <property type="match status" value="1"/>
</dbReference>
<evidence type="ECO:0000256" key="3">
    <source>
        <dbReference type="ARBA" id="ARBA00023002"/>
    </source>
</evidence>
<dbReference type="GO" id="GO:0051539">
    <property type="term" value="F:4 iron, 4 sulfur cluster binding"/>
    <property type="evidence" value="ECO:0007669"/>
    <property type="project" value="UniProtKB-KW"/>
</dbReference>
<keyword evidence="6" id="KW-1133">Transmembrane helix</keyword>
<comment type="caution">
    <text evidence="8">The sequence shown here is derived from an EMBL/GenBank/DDBJ whole genome shotgun (WGS) entry which is preliminary data.</text>
</comment>
<dbReference type="InterPro" id="IPR051460">
    <property type="entry name" value="HdrC_iron-sulfur_subunit"/>
</dbReference>
<dbReference type="PANTHER" id="PTHR43255:SF1">
    <property type="entry name" value="IRON-SULFUR-BINDING OXIDOREDUCTASE FADF-RELATED"/>
    <property type="match status" value="1"/>
</dbReference>
<dbReference type="GO" id="GO:0046872">
    <property type="term" value="F:metal ion binding"/>
    <property type="evidence" value="ECO:0007669"/>
    <property type="project" value="UniProtKB-KW"/>
</dbReference>
<keyword evidence="2" id="KW-0479">Metal-binding</keyword>
<feature type="transmembrane region" description="Helical" evidence="6">
    <location>
        <begin position="244"/>
        <end position="261"/>
    </location>
</feature>
<dbReference type="RefSeq" id="WP_009133810.1">
    <property type="nucleotide sequence ID" value="NZ_CP102250.1"/>
</dbReference>
<proteinExistence type="predicted"/>
<feature type="transmembrane region" description="Helical" evidence="6">
    <location>
        <begin position="129"/>
        <end position="147"/>
    </location>
</feature>
<dbReference type="InterPro" id="IPR017896">
    <property type="entry name" value="4Fe4S_Fe-S-bd"/>
</dbReference>
<feature type="transmembrane region" description="Helical" evidence="6">
    <location>
        <begin position="12"/>
        <end position="34"/>
    </location>
</feature>
<dbReference type="Gene3D" id="1.10.1060.10">
    <property type="entry name" value="Alpha-helical ferredoxin"/>
    <property type="match status" value="1"/>
</dbReference>
<evidence type="ECO:0000259" key="7">
    <source>
        <dbReference type="PROSITE" id="PS51379"/>
    </source>
</evidence>
<name>G5H7G1_9BACT</name>
<dbReference type="eggNOG" id="COG0247">
    <property type="taxonomic scope" value="Bacteria"/>
</dbReference>
<dbReference type="GO" id="GO:0016491">
    <property type="term" value="F:oxidoreductase activity"/>
    <property type="evidence" value="ECO:0007669"/>
    <property type="project" value="UniProtKB-KW"/>
</dbReference>
<evidence type="ECO:0000313" key="9">
    <source>
        <dbReference type="Proteomes" id="UP000006008"/>
    </source>
</evidence>
<dbReference type="STRING" id="742725.HMPREF9450_01004"/>
<keyword evidence="4" id="KW-0408">Iron</keyword>
<dbReference type="GeneID" id="92815978"/>
<feature type="transmembrane region" description="Helical" evidence="6">
    <location>
        <begin position="73"/>
        <end position="94"/>
    </location>
</feature>
<gene>
    <name evidence="8" type="ORF">HMPREF9450_01004</name>
</gene>
<feature type="domain" description="4Fe-4S ferredoxin-type" evidence="7">
    <location>
        <begin position="329"/>
        <end position="359"/>
    </location>
</feature>
<keyword evidence="3" id="KW-0560">Oxidoreductase</keyword>
<dbReference type="Pfam" id="PF13183">
    <property type="entry name" value="Fer4_8"/>
    <property type="match status" value="1"/>
</dbReference>
<keyword evidence="6" id="KW-0472">Membrane</keyword>
<evidence type="ECO:0000256" key="4">
    <source>
        <dbReference type="ARBA" id="ARBA00023004"/>
    </source>
</evidence>
<organism evidence="8 9">
    <name type="scientific">Alistipes indistinctus YIT 12060</name>
    <dbReference type="NCBI Taxonomy" id="742725"/>
    <lineage>
        <taxon>Bacteria</taxon>
        <taxon>Pseudomonadati</taxon>
        <taxon>Bacteroidota</taxon>
        <taxon>Bacteroidia</taxon>
        <taxon>Bacteroidales</taxon>
        <taxon>Rikenellaceae</taxon>
        <taxon>Alistipes</taxon>
    </lineage>
</organism>
<keyword evidence="6" id="KW-0812">Transmembrane</keyword>
<reference evidence="8 9" key="1">
    <citation type="submission" date="2011-08" db="EMBL/GenBank/DDBJ databases">
        <title>The Genome Sequence of Alistipes indistinctus YIT 12060.</title>
        <authorList>
            <consortium name="The Broad Institute Genome Sequencing Platform"/>
            <person name="Earl A."/>
            <person name="Ward D."/>
            <person name="Feldgarden M."/>
            <person name="Gevers D."/>
            <person name="Morotomi M."/>
            <person name="Young S.K."/>
            <person name="Zeng Q."/>
            <person name="Gargeya S."/>
            <person name="Fitzgerald M."/>
            <person name="Haas B."/>
            <person name="Abouelleil A."/>
            <person name="Alvarado L."/>
            <person name="Arachchi H.M."/>
            <person name="Berlin A."/>
            <person name="Brown A."/>
            <person name="Chapman S.B."/>
            <person name="Chen Z."/>
            <person name="Dunbar C."/>
            <person name="Freedman E."/>
            <person name="Gearin G."/>
            <person name="Gellesch M."/>
            <person name="Goldberg J."/>
            <person name="Griggs A."/>
            <person name="Gujja S."/>
            <person name="Heiman D."/>
            <person name="Howarth C."/>
            <person name="Larson L."/>
            <person name="Lui A."/>
            <person name="MacDonald P.J.P."/>
            <person name="Montmayeur A."/>
            <person name="Murphy C."/>
            <person name="Neiman D."/>
            <person name="Pearson M."/>
            <person name="Priest M."/>
            <person name="Roberts A."/>
            <person name="Saif S."/>
            <person name="Shea T."/>
            <person name="Shenoy N."/>
            <person name="Sisk P."/>
            <person name="Stolte C."/>
            <person name="Sykes S."/>
            <person name="Wortman J."/>
            <person name="Nusbaum C."/>
            <person name="Birren B."/>
        </authorList>
    </citation>
    <scope>NUCLEOTIDE SEQUENCE [LARGE SCALE GENOMIC DNA]</scope>
    <source>
        <strain evidence="8 9">YIT 12060</strain>
    </source>
</reference>
<accession>G5H7G1</accession>
<dbReference type="InterPro" id="IPR004017">
    <property type="entry name" value="Cys_rich_dom"/>
</dbReference>
<dbReference type="SUPFAM" id="SSF46548">
    <property type="entry name" value="alpha-helical ferredoxin"/>
    <property type="match status" value="1"/>
</dbReference>
<evidence type="ECO:0000256" key="5">
    <source>
        <dbReference type="ARBA" id="ARBA00023014"/>
    </source>
</evidence>
<evidence type="ECO:0000256" key="2">
    <source>
        <dbReference type="ARBA" id="ARBA00022723"/>
    </source>
</evidence>